<gene>
    <name evidence="3" type="ORF">UFOPK1684_00874</name>
</gene>
<name>A0A6J6E9V3_9ZZZZ</name>
<dbReference type="AlphaFoldDB" id="A0A6J6E9V3"/>
<sequence length="246" mass="26166">MGSGGNALVSRDESMGCSLEGDMSHFFSLESNPPRLDAIQFLQRAARVNDGSARLIADGTYLQVYVGVLFPRGLLDRTPTVLGLRVFGLAEPVTFDVVVPIESLVHRLTVGSEQGESANRVPAEVASLQWAAITPPQDGWRRRLAVSTEALRVAAATGVAKVAETVPDMIGESVLQKVRAEVWGSMIPDHKRIPAGAAFAADALGLLAGSSLQVHTLENWVRLSSKAGYVLVKFPGGQSFGDDDEG</sequence>
<feature type="domain" description="DUF8010" evidence="1">
    <location>
        <begin position="34"/>
        <end position="126"/>
    </location>
</feature>
<dbReference type="InterPro" id="IPR058323">
    <property type="entry name" value="DUF8010"/>
</dbReference>
<feature type="domain" description="DUF8185" evidence="2">
    <location>
        <begin position="135"/>
        <end position="234"/>
    </location>
</feature>
<dbReference type="Pfam" id="PF26035">
    <property type="entry name" value="DUF8010"/>
    <property type="match status" value="1"/>
</dbReference>
<evidence type="ECO:0000313" key="3">
    <source>
        <dbReference type="EMBL" id="CAB4573212.1"/>
    </source>
</evidence>
<evidence type="ECO:0000259" key="1">
    <source>
        <dbReference type="Pfam" id="PF26035"/>
    </source>
</evidence>
<evidence type="ECO:0000259" key="2">
    <source>
        <dbReference type="Pfam" id="PF26572"/>
    </source>
</evidence>
<dbReference type="EMBL" id="CAEZTM010000036">
    <property type="protein sequence ID" value="CAB4573212.1"/>
    <property type="molecule type" value="Genomic_DNA"/>
</dbReference>
<protein>
    <submittedName>
        <fullName evidence="3">Unannotated protein</fullName>
    </submittedName>
</protein>
<accession>A0A6J6E9V3</accession>
<reference evidence="3" key="1">
    <citation type="submission" date="2020-05" db="EMBL/GenBank/DDBJ databases">
        <authorList>
            <person name="Chiriac C."/>
            <person name="Salcher M."/>
            <person name="Ghai R."/>
            <person name="Kavagutti S V."/>
        </authorList>
    </citation>
    <scope>NUCLEOTIDE SEQUENCE</scope>
</reference>
<proteinExistence type="predicted"/>
<organism evidence="3">
    <name type="scientific">freshwater metagenome</name>
    <dbReference type="NCBI Taxonomy" id="449393"/>
    <lineage>
        <taxon>unclassified sequences</taxon>
        <taxon>metagenomes</taxon>
        <taxon>ecological metagenomes</taxon>
    </lineage>
</organism>
<dbReference type="InterPro" id="IPR058498">
    <property type="entry name" value="DUF8185"/>
</dbReference>
<dbReference type="Pfam" id="PF26572">
    <property type="entry name" value="DUF8185"/>
    <property type="match status" value="1"/>
</dbReference>